<dbReference type="AlphaFoldDB" id="A0ABD5DZC2"/>
<keyword evidence="2" id="KW-0732">Signal</keyword>
<reference evidence="4" key="1">
    <citation type="submission" date="2023-07" db="EMBL/GenBank/DDBJ databases">
        <title>30 novel species of actinomycetes from the DSMZ collection.</title>
        <authorList>
            <person name="Nouioui I."/>
        </authorList>
    </citation>
    <scope>NUCLEOTIDE SEQUENCE [LARGE SCALE GENOMIC DNA]</scope>
    <source>
        <strain evidence="4">DSM 41982</strain>
    </source>
</reference>
<dbReference type="EMBL" id="JAVRER010000004">
    <property type="protein sequence ID" value="MDT0414565.1"/>
    <property type="molecule type" value="Genomic_DNA"/>
</dbReference>
<evidence type="ECO:0000313" key="3">
    <source>
        <dbReference type="EMBL" id="MDT0414565.1"/>
    </source>
</evidence>
<feature type="signal peptide" evidence="2">
    <location>
        <begin position="1"/>
        <end position="28"/>
    </location>
</feature>
<name>A0ABD5DZC2_9ACTN</name>
<comment type="caution">
    <text evidence="3">The sequence shown here is derived from an EMBL/GenBank/DDBJ whole genome shotgun (WGS) entry which is preliminary data.</text>
</comment>
<evidence type="ECO:0000256" key="1">
    <source>
        <dbReference type="SAM" id="MobiDB-lite"/>
    </source>
</evidence>
<evidence type="ECO:0000256" key="2">
    <source>
        <dbReference type="SAM" id="SignalP"/>
    </source>
</evidence>
<dbReference type="RefSeq" id="WP_093583017.1">
    <property type="nucleotide sequence ID" value="NZ_JAVRER010000004.1"/>
</dbReference>
<accession>A0ABD5DZC2</accession>
<feature type="chain" id="PRO_5044852745" description="Secreted protein" evidence="2">
    <location>
        <begin position="29"/>
        <end position="109"/>
    </location>
</feature>
<organism evidence="3 4">
    <name type="scientific">Streptomyces evansiae</name>
    <dbReference type="NCBI Taxonomy" id="3075535"/>
    <lineage>
        <taxon>Bacteria</taxon>
        <taxon>Bacillati</taxon>
        <taxon>Actinomycetota</taxon>
        <taxon>Actinomycetes</taxon>
        <taxon>Kitasatosporales</taxon>
        <taxon>Streptomycetaceae</taxon>
        <taxon>Streptomyces</taxon>
    </lineage>
</organism>
<evidence type="ECO:0000313" key="4">
    <source>
        <dbReference type="Proteomes" id="UP001183607"/>
    </source>
</evidence>
<feature type="region of interest" description="Disordered" evidence="1">
    <location>
        <begin position="24"/>
        <end position="80"/>
    </location>
</feature>
<proteinExistence type="predicted"/>
<evidence type="ECO:0008006" key="5">
    <source>
        <dbReference type="Google" id="ProtNLM"/>
    </source>
</evidence>
<dbReference type="Proteomes" id="UP001183607">
    <property type="component" value="Unassembled WGS sequence"/>
</dbReference>
<gene>
    <name evidence="3" type="ORF">RM574_03610</name>
</gene>
<protein>
    <recommendedName>
        <fullName evidence="5">Secreted protein</fullName>
    </recommendedName>
</protein>
<sequence>MRFRAAAVSAAVVLSTATGIAVCSSSSAADSGRADRQGVSVKTASHPDAEGGAGTSAPLTDAPWENGGEELDPSACATSAAEIPPECAVDATFADMTEGDARGEPPSAP</sequence>